<organism evidence="2 3">
    <name type="scientific">Cryphonectria parasitica (strain ATCC 38755 / EP155)</name>
    <dbReference type="NCBI Taxonomy" id="660469"/>
    <lineage>
        <taxon>Eukaryota</taxon>
        <taxon>Fungi</taxon>
        <taxon>Dikarya</taxon>
        <taxon>Ascomycota</taxon>
        <taxon>Pezizomycotina</taxon>
        <taxon>Sordariomycetes</taxon>
        <taxon>Sordariomycetidae</taxon>
        <taxon>Diaporthales</taxon>
        <taxon>Cryphonectriaceae</taxon>
        <taxon>Cryphonectria-Endothia species complex</taxon>
        <taxon>Cryphonectria</taxon>
    </lineage>
</organism>
<accession>A0A9P4XYQ8</accession>
<gene>
    <name evidence="2" type="ORF">M406DRAFT_73649</name>
</gene>
<evidence type="ECO:0000313" key="2">
    <source>
        <dbReference type="EMBL" id="KAF3762990.1"/>
    </source>
</evidence>
<comment type="caution">
    <text evidence="2">The sequence shown here is derived from an EMBL/GenBank/DDBJ whole genome shotgun (WGS) entry which is preliminary data.</text>
</comment>
<evidence type="ECO:0000313" key="3">
    <source>
        <dbReference type="Proteomes" id="UP000803844"/>
    </source>
</evidence>
<sequence>MGHHTTVLGPKDHMNSAGDTTDTTTDTEDPLLLLLPPAGRPQNFSRASMPSARAVAVAAAAITVTTTKDLRGRSRVAPQSRLSASLSLAGGEAAGMAVGMGTGLDMGLDSRGIMATTAENTWDNVEEFNNLKGLRMKGLSMKDLGMKGLSMKDLNMKDLSMKGLNKSVSLPCRIRALHLQSVKECICQRSYGEQTGIVIN</sequence>
<dbReference type="RefSeq" id="XP_040773969.1">
    <property type="nucleotide sequence ID" value="XM_040925639.1"/>
</dbReference>
<dbReference type="EMBL" id="MU032349">
    <property type="protein sequence ID" value="KAF3762990.1"/>
    <property type="molecule type" value="Genomic_DNA"/>
</dbReference>
<evidence type="ECO:0000256" key="1">
    <source>
        <dbReference type="SAM" id="MobiDB-lite"/>
    </source>
</evidence>
<dbReference type="Proteomes" id="UP000803844">
    <property type="component" value="Unassembled WGS sequence"/>
</dbReference>
<protein>
    <submittedName>
        <fullName evidence="2">Uncharacterized protein</fullName>
    </submittedName>
</protein>
<name>A0A9P4XYQ8_CRYP1</name>
<feature type="compositionally biased region" description="Low complexity" evidence="1">
    <location>
        <begin position="19"/>
        <end position="31"/>
    </location>
</feature>
<proteinExistence type="predicted"/>
<reference evidence="2" key="1">
    <citation type="journal article" date="2020" name="Phytopathology">
        <title>Genome sequence of the chestnut blight fungus Cryphonectria parasitica EP155: A fundamental resource for an archetypical invasive plant pathogen.</title>
        <authorList>
            <person name="Crouch J.A."/>
            <person name="Dawe A."/>
            <person name="Aerts A."/>
            <person name="Barry K."/>
            <person name="Churchill A.C.L."/>
            <person name="Grimwood J."/>
            <person name="Hillman B."/>
            <person name="Milgroom M.G."/>
            <person name="Pangilinan J."/>
            <person name="Smith M."/>
            <person name="Salamov A."/>
            <person name="Schmutz J."/>
            <person name="Yadav J."/>
            <person name="Grigoriev I.V."/>
            <person name="Nuss D."/>
        </authorList>
    </citation>
    <scope>NUCLEOTIDE SEQUENCE</scope>
    <source>
        <strain evidence="2">EP155</strain>
    </source>
</reference>
<feature type="region of interest" description="Disordered" evidence="1">
    <location>
        <begin position="1"/>
        <end position="31"/>
    </location>
</feature>
<dbReference type="AlphaFoldDB" id="A0A9P4XYQ8"/>
<dbReference type="GeneID" id="63842768"/>
<keyword evidence="3" id="KW-1185">Reference proteome</keyword>